<sequence>MQTIRTFRATWLGACLAGALLVSGPALAETLPAPQAEVILTVSGAIGTTNADGVLALDADLMASLPQHSFTTATIWTEGTATYSGVLLRDLLAAAGATGATVKLTALNDYQISMPAADALADGPLLAFLADGQPMSTRDKGPVWLIYPFDDVAAFRTEQTYARSIWQLNRIEITD</sequence>
<feature type="signal peptide" evidence="1">
    <location>
        <begin position="1"/>
        <end position="28"/>
    </location>
</feature>
<dbReference type="InterPro" id="IPR036374">
    <property type="entry name" value="OxRdtase_Mopterin-bd_sf"/>
</dbReference>
<reference evidence="3 4" key="1">
    <citation type="submission" date="2018-12" db="EMBL/GenBank/DDBJ databases">
        <title>Complete genome sequencing of Tabrizicola sp. K13M18.</title>
        <authorList>
            <person name="Bae J.-W."/>
        </authorList>
    </citation>
    <scope>NUCLEOTIDE SEQUENCE [LARGE SCALE GENOMIC DNA]</scope>
    <source>
        <strain evidence="3 4">K13M18</strain>
    </source>
</reference>
<keyword evidence="1" id="KW-0732">Signal</keyword>
<keyword evidence="4" id="KW-1185">Reference proteome</keyword>
<evidence type="ECO:0000259" key="2">
    <source>
        <dbReference type="Pfam" id="PF00174"/>
    </source>
</evidence>
<feature type="chain" id="PRO_5019374964" evidence="1">
    <location>
        <begin position="29"/>
        <end position="175"/>
    </location>
</feature>
<dbReference type="AlphaFoldDB" id="A0A3S8UBU6"/>
<evidence type="ECO:0000313" key="3">
    <source>
        <dbReference type="EMBL" id="AZL61192.1"/>
    </source>
</evidence>
<gene>
    <name evidence="3" type="ORF">EI545_14365</name>
</gene>
<dbReference type="KEGG" id="taw:EI545_14365"/>
<feature type="domain" description="Oxidoreductase molybdopterin-binding" evidence="2">
    <location>
        <begin position="76"/>
        <end position="148"/>
    </location>
</feature>
<dbReference type="OrthoDB" id="9798763at2"/>
<dbReference type="InterPro" id="IPR000572">
    <property type="entry name" value="OxRdtase_Mopterin-bd_dom"/>
</dbReference>
<dbReference type="Gene3D" id="3.90.420.10">
    <property type="entry name" value="Oxidoreductase, molybdopterin-binding domain"/>
    <property type="match status" value="1"/>
</dbReference>
<dbReference type="Pfam" id="PF00174">
    <property type="entry name" value="Oxidored_molyb"/>
    <property type="match status" value="1"/>
</dbReference>
<organism evidence="3 4">
    <name type="scientific">Tabrizicola piscis</name>
    <dbReference type="NCBI Taxonomy" id="2494374"/>
    <lineage>
        <taxon>Bacteria</taxon>
        <taxon>Pseudomonadati</taxon>
        <taxon>Pseudomonadota</taxon>
        <taxon>Alphaproteobacteria</taxon>
        <taxon>Rhodobacterales</taxon>
        <taxon>Paracoccaceae</taxon>
        <taxon>Tabrizicola</taxon>
    </lineage>
</organism>
<evidence type="ECO:0000313" key="4">
    <source>
        <dbReference type="Proteomes" id="UP000282002"/>
    </source>
</evidence>
<name>A0A3S8UBU6_9RHOB</name>
<dbReference type="Proteomes" id="UP000282002">
    <property type="component" value="Chromosome"/>
</dbReference>
<accession>A0A3S8UBU6</accession>
<dbReference type="EMBL" id="CP034328">
    <property type="protein sequence ID" value="AZL61192.1"/>
    <property type="molecule type" value="Genomic_DNA"/>
</dbReference>
<dbReference type="SUPFAM" id="SSF56524">
    <property type="entry name" value="Oxidoreductase molybdopterin-binding domain"/>
    <property type="match status" value="1"/>
</dbReference>
<proteinExistence type="predicted"/>
<evidence type="ECO:0000256" key="1">
    <source>
        <dbReference type="SAM" id="SignalP"/>
    </source>
</evidence>
<protein>
    <submittedName>
        <fullName evidence="3">Oxidoreductase</fullName>
    </submittedName>
</protein>